<dbReference type="InterPro" id="IPR002938">
    <property type="entry name" value="FAD-bd"/>
</dbReference>
<dbReference type="Proteomes" id="UP000682202">
    <property type="component" value="Chromosome"/>
</dbReference>
<evidence type="ECO:0000313" key="4">
    <source>
        <dbReference type="EMBL" id="QUR67495.1"/>
    </source>
</evidence>
<keyword evidence="1" id="KW-0285">Flavoprotein</keyword>
<dbReference type="PANTHER" id="PTHR43004">
    <property type="entry name" value="TRK SYSTEM POTASSIUM UPTAKE PROTEIN"/>
    <property type="match status" value="1"/>
</dbReference>
<evidence type="ECO:0000259" key="3">
    <source>
        <dbReference type="Pfam" id="PF01494"/>
    </source>
</evidence>
<evidence type="ECO:0000256" key="1">
    <source>
        <dbReference type="ARBA" id="ARBA00022630"/>
    </source>
</evidence>
<keyword evidence="5" id="KW-1185">Reference proteome</keyword>
<dbReference type="AlphaFoldDB" id="A0A975PWT2"/>
<dbReference type="SUPFAM" id="SSF51905">
    <property type="entry name" value="FAD/NAD(P)-binding domain"/>
    <property type="match status" value="1"/>
</dbReference>
<dbReference type="Gene3D" id="3.50.50.60">
    <property type="entry name" value="FAD/NAD(P)-binding domain"/>
    <property type="match status" value="1"/>
</dbReference>
<dbReference type="Pfam" id="PF21274">
    <property type="entry name" value="Rng_hyd_C"/>
    <property type="match status" value="1"/>
</dbReference>
<dbReference type="PRINTS" id="PR00420">
    <property type="entry name" value="RNGMNOXGNASE"/>
</dbReference>
<dbReference type="RefSeq" id="WP_211699071.1">
    <property type="nucleotide sequence ID" value="NZ_CP046600.1"/>
</dbReference>
<accession>A0A975PWT2</accession>
<feature type="domain" description="FAD-binding" evidence="3">
    <location>
        <begin position="5"/>
        <end position="357"/>
    </location>
</feature>
<dbReference type="Gene3D" id="3.40.30.120">
    <property type="match status" value="1"/>
</dbReference>
<dbReference type="Gene3D" id="3.30.9.10">
    <property type="entry name" value="D-Amino Acid Oxidase, subunit A, domain 2"/>
    <property type="match status" value="1"/>
</dbReference>
<dbReference type="KEGG" id="mspg:F6B93_10655"/>
<evidence type="ECO:0000313" key="5">
    <source>
        <dbReference type="Proteomes" id="UP000682202"/>
    </source>
</evidence>
<dbReference type="InterPro" id="IPR050641">
    <property type="entry name" value="RIFMO-like"/>
</dbReference>
<gene>
    <name evidence="4" type="ORF">F6B93_10655</name>
</gene>
<dbReference type="InterPro" id="IPR036188">
    <property type="entry name" value="FAD/NAD-bd_sf"/>
</dbReference>
<dbReference type="GO" id="GO:0016709">
    <property type="term" value="F:oxidoreductase activity, acting on paired donors, with incorporation or reduction of molecular oxygen, NAD(P)H as one donor, and incorporation of one atom of oxygen"/>
    <property type="evidence" value="ECO:0007669"/>
    <property type="project" value="UniProtKB-ARBA"/>
</dbReference>
<dbReference type="EMBL" id="CP046600">
    <property type="protein sequence ID" value="QUR67495.1"/>
    <property type="molecule type" value="Genomic_DNA"/>
</dbReference>
<evidence type="ECO:0000256" key="2">
    <source>
        <dbReference type="ARBA" id="ARBA00022827"/>
    </source>
</evidence>
<keyword evidence="2" id="KW-0274">FAD</keyword>
<dbReference type="PANTHER" id="PTHR43004:SF6">
    <property type="entry name" value="FAD_NAD(P)-BINDING OXIDOREDUCTASE FAMILY PROTEIN"/>
    <property type="match status" value="1"/>
</dbReference>
<sequence length="595" mass="64402">MSDTCDVIIIGAGPVGATAALLLADYGINCIVVEARDQPQTHPAAHVLSTRSLEIWREIGLDREIRRLSAPMHELRCITYCTTLAGPELGRVPITDLPSARLAAIEALSPTRNAHLSQNALEPLLWKHVRDSKRIDLRTGWRYRSHVDRTDDVAVRITDAAGASRTISARYLIAADGAASTVRRELGIAMAGSALRHVISVHFSADLEKFRRNRRGPVMWTHAPKGLGVFIMHRPPQDLVFQIPYFPPFESADDFTAEVCRCYIANAIGDPNVHINIKSIQSWAMHAQVATDYQVGRTFLAGDAAHRFPPTGGLGLNTGVADVHNLAWKLAWVLTGRARADLLDTYAPERRPVGVAAAVDSVANFEGLFEVVAALGLPRRAIDLLPRIVASLPSWLPRRPVRAAIRTLTALAYQRFRLAALPGAIGRRIRRRAAAAVAGQGPHYRSWGRDLGVRYEHGAMVGDGLPAPRSDPEFYDPCVRAGGRLPHAWVTDGGRRVSTLDQVSRDELTLLVRAAGRTAWSLAAQDLPLSVVPVAADANHVFHTGAAGADPDAVVVRPDGHVAAVLRSGRDGTDLLRQAVQVISASSPVQKGSTA</sequence>
<reference evidence="4" key="1">
    <citation type="submission" date="2019-12" db="EMBL/GenBank/DDBJ databases">
        <title>Mycobacterium spongiae sp. nov.</title>
        <authorList>
            <person name="Stinear T."/>
        </authorList>
    </citation>
    <scope>NUCLEOTIDE SEQUENCE</scope>
    <source>
        <strain evidence="4">FSD4b-SM</strain>
    </source>
</reference>
<dbReference type="GO" id="GO:0006744">
    <property type="term" value="P:ubiquinone biosynthetic process"/>
    <property type="evidence" value="ECO:0007669"/>
    <property type="project" value="TreeGrafter"/>
</dbReference>
<organism evidence="4 5">
    <name type="scientific">Mycobacterium spongiae</name>
    <dbReference type="NCBI Taxonomy" id="886343"/>
    <lineage>
        <taxon>Bacteria</taxon>
        <taxon>Bacillati</taxon>
        <taxon>Actinomycetota</taxon>
        <taxon>Actinomycetes</taxon>
        <taxon>Mycobacteriales</taxon>
        <taxon>Mycobacteriaceae</taxon>
        <taxon>Mycobacterium</taxon>
    </lineage>
</organism>
<proteinExistence type="predicted"/>
<protein>
    <recommendedName>
        <fullName evidence="3">FAD-binding domain-containing protein</fullName>
    </recommendedName>
</protein>
<name>A0A975PWT2_9MYCO</name>
<dbReference type="Pfam" id="PF01494">
    <property type="entry name" value="FAD_binding_3"/>
    <property type="match status" value="1"/>
</dbReference>
<dbReference type="GO" id="GO:0071949">
    <property type="term" value="F:FAD binding"/>
    <property type="evidence" value="ECO:0007669"/>
    <property type="project" value="InterPro"/>
</dbReference>